<name>Q6ATU0_ORYSJ</name>
<organism evidence="3 4">
    <name type="scientific">Oryza sativa subsp. japonica</name>
    <name type="common">Rice</name>
    <dbReference type="NCBI Taxonomy" id="39947"/>
    <lineage>
        <taxon>Eukaryota</taxon>
        <taxon>Viridiplantae</taxon>
        <taxon>Streptophyta</taxon>
        <taxon>Embryophyta</taxon>
        <taxon>Tracheophyta</taxon>
        <taxon>Spermatophyta</taxon>
        <taxon>Magnoliopsida</taxon>
        <taxon>Liliopsida</taxon>
        <taxon>Poales</taxon>
        <taxon>Poaceae</taxon>
        <taxon>BOP clade</taxon>
        <taxon>Oryzoideae</taxon>
        <taxon>Oryzeae</taxon>
        <taxon>Oryzinae</taxon>
        <taxon>Oryza</taxon>
        <taxon>Oryza sativa</taxon>
    </lineage>
</organism>
<gene>
    <name evidence="3" type="primary">OSJNBb0056O10.1</name>
    <name evidence="2" type="ORF">OSJNBb0042N11.27</name>
</gene>
<dbReference type="InterPro" id="IPR000477">
    <property type="entry name" value="RT_dom"/>
</dbReference>
<dbReference type="InterPro" id="IPR043502">
    <property type="entry name" value="DNA/RNA_pol_sf"/>
</dbReference>
<proteinExistence type="predicted"/>
<evidence type="ECO:0000259" key="1">
    <source>
        <dbReference type="PROSITE" id="PS50878"/>
    </source>
</evidence>
<dbReference type="PANTHER" id="PTHR33116:SF78">
    <property type="entry name" value="OS12G0587133 PROTEIN"/>
    <property type="match status" value="1"/>
</dbReference>
<accession>Q6ATU0</accession>
<reference evidence="2" key="4">
    <citation type="submission" date="2006-01" db="EMBL/GenBank/DDBJ databases">
        <title>Oryza sativa chromosome 3 BAC OSJNBb0042N11 genomic sequence.</title>
        <authorList>
            <person name="Buell C.R."/>
            <person name="Yuan Q."/>
            <person name="Ouyang S."/>
            <person name="Liu J."/>
            <person name="Gansberger K."/>
            <person name="Jones K.M."/>
            <person name="Overton II L.L."/>
            <person name="Tsitrin T."/>
            <person name="Kim M.M."/>
            <person name="Bera J.J."/>
            <person name="Jin S.S."/>
            <person name="Fadrosh D.W."/>
            <person name="Tallon L.J."/>
            <person name="Koo H."/>
            <person name="Zismann V."/>
            <person name="Hsiao J."/>
            <person name="Blunt S."/>
            <person name="Vanaken S.S."/>
            <person name="Riedmuller S.B."/>
            <person name="Utterback T.T."/>
            <person name="Feldblyum T.V."/>
            <person name="Yang Q.Q."/>
            <person name="Haas B.J."/>
            <person name="Suh B.B."/>
            <person name="Peterson J.J."/>
            <person name="Quackenbush J."/>
            <person name="White O."/>
            <person name="Salzberg S.L."/>
            <person name="Fraser C.M."/>
        </authorList>
    </citation>
    <scope>NUCLEOTIDE SEQUENCE</scope>
</reference>
<reference evidence="3" key="5">
    <citation type="submission" date="2006-01" db="EMBL/GenBank/DDBJ databases">
        <title>Oryza sativa chromosome 3 BAC OSJNBb0056O10 genomic sequence.</title>
        <authorList>
            <person name="Buell C.R."/>
            <person name="Yuan Q."/>
            <person name="Ouyang S."/>
            <person name="Liu J."/>
            <person name="Gansberger K."/>
            <person name="Jones K.M."/>
            <person name="Overton II L.L."/>
            <person name="Tsitrin T."/>
            <person name="Kim M.M."/>
            <person name="Bera J.J."/>
            <person name="Jin S.S."/>
            <person name="Fadrosh D.W."/>
            <person name="Tallon L.J."/>
            <person name="Koo H."/>
            <person name="Zismann V."/>
            <person name="Hsiao J."/>
            <person name="Blunt S."/>
            <person name="Vanaken S.S."/>
            <person name="Riedmuller S.B."/>
            <person name="Utterback T.T."/>
            <person name="Feldblyum T.V."/>
            <person name="Yang Q.Q."/>
            <person name="Haas B.J."/>
            <person name="Suh B.B."/>
            <person name="Peterson J.J."/>
            <person name="Quackenbush J."/>
            <person name="White O."/>
            <person name="Salzberg S.L."/>
            <person name="Fraser C.M."/>
        </authorList>
    </citation>
    <scope>NUCLEOTIDE SEQUENCE</scope>
</reference>
<evidence type="ECO:0000313" key="2">
    <source>
        <dbReference type="EMBL" id="AAO38020.1"/>
    </source>
</evidence>
<reference evidence="2" key="1">
    <citation type="submission" date="2003-02" db="EMBL/GenBank/DDBJ databases">
        <authorList>
            <person name="Buell R."/>
            <person name="Liu J."/>
            <person name="Childs K."/>
            <person name="Zaborsky J."/>
            <person name="Tallon L."/>
            <person name="Wirtz U."/>
            <person name="Wei F."/>
            <person name="Kuang H."/>
            <person name="Zhang P."/>
            <person name="Marano M."/>
            <person name="Baker B."/>
        </authorList>
    </citation>
    <scope>NUCLEOTIDE SEQUENCE</scope>
</reference>
<dbReference type="Pfam" id="PF00078">
    <property type="entry name" value="RVT_1"/>
    <property type="match status" value="1"/>
</dbReference>
<evidence type="ECO:0000313" key="3">
    <source>
        <dbReference type="EMBL" id="AAT81747.1"/>
    </source>
</evidence>
<feature type="domain" description="Reverse transcriptase" evidence="1">
    <location>
        <begin position="1"/>
        <end position="206"/>
    </location>
</feature>
<reference evidence="4" key="6">
    <citation type="journal article" date="2008" name="Nucleic Acids Res.">
        <title>The rice annotation project database (RAP-DB): 2008 update.</title>
        <authorList>
            <consortium name="The rice annotation project (RAP)"/>
        </authorList>
    </citation>
    <scope>GENOME REANNOTATION</scope>
    <source>
        <strain evidence="4">cv. Nipponbare</strain>
    </source>
</reference>
<reference evidence="4" key="3">
    <citation type="journal article" date="2005" name="Nature">
        <title>The map-based sequence of the rice genome.</title>
        <authorList>
            <consortium name="International rice genome sequencing project (IRGSP)"/>
            <person name="Matsumoto T."/>
            <person name="Wu J."/>
            <person name="Kanamori H."/>
            <person name="Katayose Y."/>
            <person name="Fujisawa M."/>
            <person name="Namiki N."/>
            <person name="Mizuno H."/>
            <person name="Yamamoto K."/>
            <person name="Antonio B.A."/>
            <person name="Baba T."/>
            <person name="Sakata K."/>
            <person name="Nagamura Y."/>
            <person name="Aoki H."/>
            <person name="Arikawa K."/>
            <person name="Arita K."/>
            <person name="Bito T."/>
            <person name="Chiden Y."/>
            <person name="Fujitsuka N."/>
            <person name="Fukunaka R."/>
            <person name="Hamada M."/>
            <person name="Harada C."/>
            <person name="Hayashi A."/>
            <person name="Hijishita S."/>
            <person name="Honda M."/>
            <person name="Hosokawa S."/>
            <person name="Ichikawa Y."/>
            <person name="Idonuma A."/>
            <person name="Iijima M."/>
            <person name="Ikeda M."/>
            <person name="Ikeno M."/>
            <person name="Ito K."/>
            <person name="Ito S."/>
            <person name="Ito T."/>
            <person name="Ito Y."/>
            <person name="Ito Y."/>
            <person name="Iwabuchi A."/>
            <person name="Kamiya K."/>
            <person name="Karasawa W."/>
            <person name="Kurita K."/>
            <person name="Katagiri S."/>
            <person name="Kikuta A."/>
            <person name="Kobayashi H."/>
            <person name="Kobayashi N."/>
            <person name="Machita K."/>
            <person name="Maehara T."/>
            <person name="Masukawa M."/>
            <person name="Mizubayashi T."/>
            <person name="Mukai Y."/>
            <person name="Nagasaki H."/>
            <person name="Nagata Y."/>
            <person name="Naito S."/>
            <person name="Nakashima M."/>
            <person name="Nakama Y."/>
            <person name="Nakamichi Y."/>
            <person name="Nakamura M."/>
            <person name="Meguro A."/>
            <person name="Negishi M."/>
            <person name="Ohta I."/>
            <person name="Ohta T."/>
            <person name="Okamoto M."/>
            <person name="Ono N."/>
            <person name="Saji S."/>
            <person name="Sakaguchi M."/>
            <person name="Sakai K."/>
            <person name="Shibata M."/>
            <person name="Shimokawa T."/>
            <person name="Song J."/>
            <person name="Takazaki Y."/>
            <person name="Terasawa K."/>
            <person name="Tsugane M."/>
            <person name="Tsuji K."/>
            <person name="Ueda S."/>
            <person name="Waki K."/>
            <person name="Yamagata H."/>
            <person name="Yamamoto M."/>
            <person name="Yamamoto S."/>
            <person name="Yamane H."/>
            <person name="Yoshiki S."/>
            <person name="Yoshihara R."/>
            <person name="Yukawa K."/>
            <person name="Zhong H."/>
            <person name="Yano M."/>
            <person name="Yuan Q."/>
            <person name="Ouyang S."/>
            <person name="Liu J."/>
            <person name="Jones K.M."/>
            <person name="Gansberger K."/>
            <person name="Moffat K."/>
            <person name="Hill J."/>
            <person name="Bera J."/>
            <person name="Fadrosh D."/>
            <person name="Jin S."/>
            <person name="Johri S."/>
            <person name="Kim M."/>
            <person name="Overton L."/>
            <person name="Reardon M."/>
            <person name="Tsitrin T."/>
            <person name="Vuong H."/>
            <person name="Weaver B."/>
            <person name="Ciecko A."/>
            <person name="Tallon L."/>
            <person name="Jackson J."/>
            <person name="Pai G."/>
            <person name="Aken S.V."/>
            <person name="Utterback T."/>
            <person name="Reidmuller S."/>
            <person name="Feldblyum T."/>
            <person name="Hsiao J."/>
            <person name="Zismann V."/>
            <person name="Iobst S."/>
            <person name="de Vazeille A.R."/>
            <person name="Buell C.R."/>
            <person name="Ying K."/>
            <person name="Li Y."/>
            <person name="Lu T."/>
            <person name="Huang Y."/>
            <person name="Zhao Q."/>
            <person name="Feng Q."/>
            <person name="Zhang L."/>
            <person name="Zhu J."/>
            <person name="Weng Q."/>
            <person name="Mu J."/>
            <person name="Lu Y."/>
            <person name="Fan D."/>
            <person name="Liu Y."/>
            <person name="Guan J."/>
            <person name="Zhang Y."/>
            <person name="Yu S."/>
            <person name="Liu X."/>
            <person name="Zhang Y."/>
            <person name="Hong G."/>
            <person name="Han B."/>
            <person name="Choisne N."/>
            <person name="Demange N."/>
            <person name="Orjeda G."/>
            <person name="Samain S."/>
            <person name="Cattolico L."/>
            <person name="Pelletier E."/>
            <person name="Couloux A."/>
            <person name="Segurens B."/>
            <person name="Wincker P."/>
            <person name="D'Hont A."/>
            <person name="Scarpelli C."/>
            <person name="Weissenbach J."/>
            <person name="Salanoubat M."/>
            <person name="Quetier F."/>
            <person name="Yu Y."/>
            <person name="Kim H.R."/>
            <person name="Rambo T."/>
            <person name="Currie J."/>
            <person name="Collura K."/>
            <person name="Luo M."/>
            <person name="Yang T."/>
            <person name="Ammiraju J.S.S."/>
            <person name="Engler F."/>
            <person name="Soderlund C."/>
            <person name="Wing R.A."/>
            <person name="Palmer L.E."/>
            <person name="de la Bastide M."/>
            <person name="Spiegel L."/>
            <person name="Nascimento L."/>
            <person name="Zutavern T."/>
            <person name="O'Shaughnessy A."/>
            <person name="Dike S."/>
            <person name="Dedhia N."/>
            <person name="Preston R."/>
            <person name="Balija V."/>
            <person name="McCombie W.R."/>
            <person name="Chow T."/>
            <person name="Chen H."/>
            <person name="Chung M."/>
            <person name="Chen C."/>
            <person name="Shaw J."/>
            <person name="Wu H."/>
            <person name="Hsiao K."/>
            <person name="Chao Y."/>
            <person name="Chu M."/>
            <person name="Cheng C."/>
            <person name="Hour A."/>
            <person name="Lee P."/>
            <person name="Lin S."/>
            <person name="Lin Y."/>
            <person name="Liou J."/>
            <person name="Liu S."/>
            <person name="Hsing Y."/>
            <person name="Raghuvanshi S."/>
            <person name="Mohanty A."/>
            <person name="Bharti A.K."/>
            <person name="Gaur A."/>
            <person name="Gupta V."/>
            <person name="Kumar D."/>
            <person name="Ravi V."/>
            <person name="Vij S."/>
            <person name="Kapur A."/>
            <person name="Khurana P."/>
            <person name="Khurana P."/>
            <person name="Khurana J.P."/>
            <person name="Tyagi A.K."/>
            <person name="Gaikwad K."/>
            <person name="Singh A."/>
            <person name="Dalal V."/>
            <person name="Srivastava S."/>
            <person name="Dixit A."/>
            <person name="Pal A.K."/>
            <person name="Ghazi I.A."/>
            <person name="Yadav M."/>
            <person name="Pandit A."/>
            <person name="Bhargava A."/>
            <person name="Sureshbabu K."/>
            <person name="Batra K."/>
            <person name="Sharma T.R."/>
            <person name="Mohapatra T."/>
            <person name="Singh N.K."/>
            <person name="Messing J."/>
            <person name="Nelson A.B."/>
            <person name="Fuks G."/>
            <person name="Kavchok S."/>
            <person name="Keizer G."/>
            <person name="Linton E."/>
            <person name="Llaca V."/>
            <person name="Song R."/>
            <person name="Tanyolac B."/>
            <person name="Young S."/>
            <person name="Ho-Il K."/>
            <person name="Hahn J.H."/>
            <person name="Sangsakoo G."/>
            <person name="Vanavichit A."/>
            <person name="de Mattos Luiz.A.T."/>
            <person name="Zimmer P.D."/>
            <person name="Malone G."/>
            <person name="Dellagostin O."/>
            <person name="de Oliveira A.C."/>
            <person name="Bevan M."/>
            <person name="Bancroft I."/>
            <person name="Minx P."/>
            <person name="Cordum H."/>
            <person name="Wilson R."/>
            <person name="Cheng Z."/>
            <person name="Jin W."/>
            <person name="Jiang J."/>
            <person name="Leong S.A."/>
            <person name="Iwama H."/>
            <person name="Gojobori T."/>
            <person name="Itoh T."/>
            <person name="Niimura Y."/>
            <person name="Fujii Y."/>
            <person name="Habara T."/>
            <person name="Sakai H."/>
            <person name="Sato Y."/>
            <person name="Wilson G."/>
            <person name="Kumar K."/>
            <person name="McCouch S."/>
            <person name="Juretic N."/>
            <person name="Hoen D."/>
            <person name="Wright S."/>
            <person name="Bruskiewich R."/>
            <person name="Bureau T."/>
            <person name="Miyao A."/>
            <person name="Hirochika H."/>
            <person name="Nishikawa T."/>
            <person name="Kadowaki K."/>
            <person name="Sugiura M."/>
            <person name="Burr B."/>
            <person name="Sasaki T."/>
        </authorList>
    </citation>
    <scope>NUCLEOTIDE SEQUENCE [LARGE SCALE GENOMIC DNA]</scope>
    <source>
        <strain evidence="4">cv. Nipponbare</strain>
    </source>
</reference>
<evidence type="ECO:0000313" key="4">
    <source>
        <dbReference type="Proteomes" id="UP000000763"/>
    </source>
</evidence>
<sequence length="368" mass="41823">MAHFYCVLDCDNPELLDESASCNNEPGSLPFLLIEMNLVSWSFLLEVLQRFGFETRWHNWVSNLLASSSKILLNGSPGEEIKHCRGLRQGDYLSPLLFILVMEPLQRMIRKAEELSILIPVSNKMSRFRCSLYDDDVAIFVKPTKQDLDMLCQILISFARAYGLHTNIKKTEIFPIACEGVDVQDITQVLLGSIKTFPCPYLGLTLHTCKLRKVDFIPLIDKFGARLPGWKGKFFTSENRETLVKSVLTVLPIYHMIGTQTPKLVIKHIDRFCRAFLWKRDDPENISAGNSLVNWSTVCMPKNLGGLGSVDLNKFSRAIRLRFSWFSWKEENKPWLGSELPCDNVDKSLFQVATEIVLGDGKKSVVLG</sequence>
<protein>
    <recommendedName>
        <fullName evidence="1">Reverse transcriptase domain-containing protein</fullName>
    </recommendedName>
</protein>
<dbReference type="Proteomes" id="UP000000763">
    <property type="component" value="Chromosome 3"/>
</dbReference>
<dbReference type="AlphaFoldDB" id="Q6ATU0"/>
<dbReference type="EMBL" id="AC135564">
    <property type="protein sequence ID" value="AAT81747.1"/>
    <property type="molecule type" value="Genomic_DNA"/>
</dbReference>
<dbReference type="SUPFAM" id="SSF56672">
    <property type="entry name" value="DNA/RNA polymerases"/>
    <property type="match status" value="1"/>
</dbReference>
<dbReference type="PANTHER" id="PTHR33116">
    <property type="entry name" value="REVERSE TRANSCRIPTASE ZINC-BINDING DOMAIN-CONTAINING PROTEIN-RELATED-RELATED"/>
    <property type="match status" value="1"/>
</dbReference>
<reference evidence="3" key="2">
    <citation type="submission" date="2004-07" db="EMBL/GenBank/DDBJ databases">
        <authorList>
            <person name="Buell R."/>
        </authorList>
    </citation>
    <scope>NUCLEOTIDE SEQUENCE</scope>
</reference>
<dbReference type="EMBL" id="AC120537">
    <property type="protein sequence ID" value="AAO38020.1"/>
    <property type="molecule type" value="Genomic_DNA"/>
</dbReference>
<dbReference type="PROSITE" id="PS50878">
    <property type="entry name" value="RT_POL"/>
    <property type="match status" value="1"/>
</dbReference>